<name>A0A074LJM3_9BACL</name>
<protein>
    <submittedName>
        <fullName evidence="3">PalA</fullName>
    </submittedName>
</protein>
<comment type="caution">
    <text evidence="3">The sequence shown here is derived from an EMBL/GenBank/DDBJ whole genome shotgun (WGS) entry which is preliminary data.</text>
</comment>
<evidence type="ECO:0000313" key="3">
    <source>
        <dbReference type="EMBL" id="KEO81299.1"/>
    </source>
</evidence>
<evidence type="ECO:0000256" key="1">
    <source>
        <dbReference type="SAM" id="MobiDB-lite"/>
    </source>
</evidence>
<proteinExistence type="predicted"/>
<evidence type="ECO:0000313" key="4">
    <source>
        <dbReference type="Proteomes" id="UP000027931"/>
    </source>
</evidence>
<dbReference type="Proteomes" id="UP000027931">
    <property type="component" value="Unassembled WGS sequence"/>
</dbReference>
<dbReference type="Gene3D" id="3.40.50.880">
    <property type="match status" value="1"/>
</dbReference>
<dbReference type="InterPro" id="IPR029010">
    <property type="entry name" value="ThuA-like"/>
</dbReference>
<dbReference type="STRING" id="1157490.EL26_21335"/>
<organism evidence="3 4">
    <name type="scientific">Tumebacillus flagellatus</name>
    <dbReference type="NCBI Taxonomy" id="1157490"/>
    <lineage>
        <taxon>Bacteria</taxon>
        <taxon>Bacillati</taxon>
        <taxon>Bacillota</taxon>
        <taxon>Bacilli</taxon>
        <taxon>Bacillales</taxon>
        <taxon>Alicyclobacillaceae</taxon>
        <taxon>Tumebacillus</taxon>
    </lineage>
</organism>
<evidence type="ECO:0000259" key="2">
    <source>
        <dbReference type="Pfam" id="PF06283"/>
    </source>
</evidence>
<dbReference type="InterPro" id="IPR029062">
    <property type="entry name" value="Class_I_gatase-like"/>
</dbReference>
<sequence length="242" mass="27493">MRVTVWNEYRHELKNPVVAEIYPNGIHNAIGDPLKEQGFAVRTATLDEAEHGLTDEVLNDTDVLIWWGHIAHGDVSDEVVEKVIQRVWSGMGLIVLHSGHFSKVFKKLMGTGCDLKWREANERERLWVVDPTHPIVSGIGEYIELEHEEMYGEHFDIPAPDELVLVSWFQGGEVFRSGCTFRRGSGKIFYFRPGHETHPTYHHAQVQQVIANAVRWAKSTQGPTPVRGNAKPLERLETEAVN</sequence>
<dbReference type="PIRSF" id="PIRSF030013">
    <property type="entry name" value="ThuA"/>
    <property type="match status" value="1"/>
</dbReference>
<reference evidence="3 4" key="1">
    <citation type="journal article" date="2013" name="Int. J. Syst. Evol. Microbiol.">
        <title>Tumebacillus flagellatus sp. nov., an alpha-amylase/pullulanase-producing bacterium isolated from cassava wastewater.</title>
        <authorList>
            <person name="Wang Q."/>
            <person name="Xie N."/>
            <person name="Qin Y."/>
            <person name="Shen N."/>
            <person name="Zhu J."/>
            <person name="Mi H."/>
            <person name="Huang R."/>
        </authorList>
    </citation>
    <scope>NUCLEOTIDE SEQUENCE [LARGE SCALE GENOMIC DNA]</scope>
    <source>
        <strain evidence="3 4">GST4</strain>
    </source>
</reference>
<dbReference type="InterPro" id="IPR009381">
    <property type="entry name" value="Trehalose_catabolism_ThuA_prok"/>
</dbReference>
<feature type="domain" description="ThuA-like" evidence="2">
    <location>
        <begin position="2"/>
        <end position="217"/>
    </location>
</feature>
<dbReference type="eggNOG" id="COG4813">
    <property type="taxonomic scope" value="Bacteria"/>
</dbReference>
<dbReference type="SUPFAM" id="SSF52317">
    <property type="entry name" value="Class I glutamine amidotransferase-like"/>
    <property type="match status" value="1"/>
</dbReference>
<accession>A0A074LJM3</accession>
<feature type="compositionally biased region" description="Basic and acidic residues" evidence="1">
    <location>
        <begin position="232"/>
        <end position="242"/>
    </location>
</feature>
<dbReference type="AlphaFoldDB" id="A0A074LJM3"/>
<feature type="region of interest" description="Disordered" evidence="1">
    <location>
        <begin position="220"/>
        <end position="242"/>
    </location>
</feature>
<keyword evidence="4" id="KW-1185">Reference proteome</keyword>
<gene>
    <name evidence="3" type="ORF">EL26_21335</name>
</gene>
<dbReference type="Pfam" id="PF06283">
    <property type="entry name" value="ThuA"/>
    <property type="match status" value="1"/>
</dbReference>
<dbReference type="EMBL" id="JMIR01000040">
    <property type="protein sequence ID" value="KEO81299.1"/>
    <property type="molecule type" value="Genomic_DNA"/>
</dbReference>